<sequence>MTWEWDETLFAGAAEHYERGRLPYAPGLVPLLAGALPADGRGRLLDVGCGPGTVTVPLAALFHEAVGIDPDPGMIRAAERRATAAGAAARTRWVRLRAEELPAGLGVFDAVVFARSFHWTDRARVAGTVRAMLRPGAALVHLADLKGEPRVTGGSPYPAVPHEGITALVGRYLGPVRRAGRGLLPRGTPGDEARILAQAGFLGPERHVAPGGGMLERTADDVVAWTFSHSFATPHLFGSRRDSFEADLRGLLAEVSPAGRFAERAPGTEVFIWRNSGPV</sequence>
<dbReference type="Pfam" id="PF13649">
    <property type="entry name" value="Methyltransf_25"/>
    <property type="match status" value="1"/>
</dbReference>
<dbReference type="Gene3D" id="3.40.50.150">
    <property type="entry name" value="Vaccinia Virus protein VP39"/>
    <property type="match status" value="1"/>
</dbReference>
<evidence type="ECO:0000256" key="1">
    <source>
        <dbReference type="ARBA" id="ARBA00022603"/>
    </source>
</evidence>
<name>A0A1J4Q5F5_9ACTN</name>
<dbReference type="InterPro" id="IPR051052">
    <property type="entry name" value="Diverse_substrate_MTase"/>
</dbReference>
<dbReference type="InterPro" id="IPR041698">
    <property type="entry name" value="Methyltransf_25"/>
</dbReference>
<evidence type="ECO:0000259" key="3">
    <source>
        <dbReference type="Pfam" id="PF13649"/>
    </source>
</evidence>
<dbReference type="PANTHER" id="PTHR44942">
    <property type="entry name" value="METHYLTRANSF_11 DOMAIN-CONTAINING PROTEIN"/>
    <property type="match status" value="1"/>
</dbReference>
<protein>
    <submittedName>
        <fullName evidence="4">Methyltransferase</fullName>
    </submittedName>
</protein>
<keyword evidence="1 4" id="KW-0489">Methyltransferase</keyword>
<organism evidence="4 5">
    <name type="scientific">Streptomyces malaysiense</name>
    <dbReference type="NCBI Taxonomy" id="1428626"/>
    <lineage>
        <taxon>Bacteria</taxon>
        <taxon>Bacillati</taxon>
        <taxon>Actinomycetota</taxon>
        <taxon>Actinomycetes</taxon>
        <taxon>Kitasatosporales</taxon>
        <taxon>Streptomycetaceae</taxon>
        <taxon>Streptomyces</taxon>
    </lineage>
</organism>
<keyword evidence="2" id="KW-0808">Transferase</keyword>
<comment type="caution">
    <text evidence="4">The sequence shown here is derived from an EMBL/GenBank/DDBJ whole genome shotgun (WGS) entry which is preliminary data.</text>
</comment>
<dbReference type="SUPFAM" id="SSF53335">
    <property type="entry name" value="S-adenosyl-L-methionine-dependent methyltransferases"/>
    <property type="match status" value="1"/>
</dbReference>
<feature type="domain" description="Methyltransferase" evidence="3">
    <location>
        <begin position="45"/>
        <end position="136"/>
    </location>
</feature>
<dbReference type="EMBL" id="LBDA02000018">
    <property type="protein sequence ID" value="OIK27780.1"/>
    <property type="molecule type" value="Genomic_DNA"/>
</dbReference>
<gene>
    <name evidence="4" type="ORF">VT52_009150</name>
</gene>
<accession>A0A1J4Q5F5</accession>
<evidence type="ECO:0000313" key="4">
    <source>
        <dbReference type="EMBL" id="OIK27780.1"/>
    </source>
</evidence>
<dbReference type="PANTHER" id="PTHR44942:SF4">
    <property type="entry name" value="METHYLTRANSFERASE TYPE 11 DOMAIN-CONTAINING PROTEIN"/>
    <property type="match status" value="1"/>
</dbReference>
<dbReference type="AlphaFoldDB" id="A0A1J4Q5F5"/>
<dbReference type="InterPro" id="IPR029063">
    <property type="entry name" value="SAM-dependent_MTases_sf"/>
</dbReference>
<dbReference type="Proteomes" id="UP000034838">
    <property type="component" value="Unassembled WGS sequence"/>
</dbReference>
<reference evidence="4" key="1">
    <citation type="submission" date="2016-10" db="EMBL/GenBank/DDBJ databases">
        <title>Genome sequence of Streptomyces malaysiense MUSC 136.</title>
        <authorList>
            <person name="Lee L.-H."/>
            <person name="Ser H.-L."/>
        </authorList>
    </citation>
    <scope>NUCLEOTIDE SEQUENCE [LARGE SCALE GENOMIC DNA]</scope>
    <source>
        <strain evidence="4">MUSC 136</strain>
    </source>
</reference>
<dbReference type="CDD" id="cd02440">
    <property type="entry name" value="AdoMet_MTases"/>
    <property type="match status" value="1"/>
</dbReference>
<evidence type="ECO:0000256" key="2">
    <source>
        <dbReference type="ARBA" id="ARBA00022679"/>
    </source>
</evidence>
<dbReference type="GO" id="GO:0008168">
    <property type="term" value="F:methyltransferase activity"/>
    <property type="evidence" value="ECO:0007669"/>
    <property type="project" value="UniProtKB-KW"/>
</dbReference>
<evidence type="ECO:0000313" key="5">
    <source>
        <dbReference type="Proteomes" id="UP000034838"/>
    </source>
</evidence>
<keyword evidence="5" id="KW-1185">Reference proteome</keyword>
<dbReference type="RefSeq" id="WP_046416610.1">
    <property type="nucleotide sequence ID" value="NZ_LBDA02000018.1"/>
</dbReference>
<dbReference type="OrthoDB" id="9797252at2"/>
<proteinExistence type="predicted"/>
<dbReference type="GO" id="GO:0032259">
    <property type="term" value="P:methylation"/>
    <property type="evidence" value="ECO:0007669"/>
    <property type="project" value="UniProtKB-KW"/>
</dbReference>